<dbReference type="Pfam" id="PF02870">
    <property type="entry name" value="Methyltransf_1N"/>
    <property type="match status" value="1"/>
</dbReference>
<keyword evidence="5 11" id="KW-0808">Transferase</keyword>
<feature type="domain" description="Methylguanine DNA methyltransferase ribonuclease-like" evidence="10">
    <location>
        <begin position="3"/>
        <end position="76"/>
    </location>
</feature>
<keyword evidence="12" id="KW-1185">Reference proteome</keyword>
<dbReference type="GO" id="GO:0032259">
    <property type="term" value="P:methylation"/>
    <property type="evidence" value="ECO:0007669"/>
    <property type="project" value="UniProtKB-KW"/>
</dbReference>
<dbReference type="OrthoDB" id="9802228at2"/>
<dbReference type="SUPFAM" id="SSF46767">
    <property type="entry name" value="Methylated DNA-protein cysteine methyltransferase, C-terminal domain"/>
    <property type="match status" value="1"/>
</dbReference>
<keyword evidence="4 11" id="KW-0489">Methyltransferase</keyword>
<dbReference type="Gene3D" id="1.10.10.10">
    <property type="entry name" value="Winged helix-like DNA-binding domain superfamily/Winged helix DNA-binding domain"/>
    <property type="match status" value="1"/>
</dbReference>
<dbReference type="AlphaFoldDB" id="A0A3A4B2J0"/>
<evidence type="ECO:0000313" key="12">
    <source>
        <dbReference type="Proteomes" id="UP000265768"/>
    </source>
</evidence>
<evidence type="ECO:0000259" key="9">
    <source>
        <dbReference type="Pfam" id="PF01035"/>
    </source>
</evidence>
<sequence>MSVYTTVGSPLGELLLVGEESAAARGGVALTSVSFLGVAGDMDGRTWGRREPEAFAEAERQVREYFDGVRREFELDFLTRGTEFQERVWAALDEIPYGETATYGAVAERIGAPRDRVRAVGAAIGANPLLILRACHRVIGAGGSLTGYAGGVERKRLLLTHEGALHPLFA</sequence>
<dbReference type="SUPFAM" id="SSF53155">
    <property type="entry name" value="Methylated DNA-protein cysteine methyltransferase domain"/>
    <property type="match status" value="1"/>
</dbReference>
<evidence type="ECO:0000256" key="3">
    <source>
        <dbReference type="ARBA" id="ARBA00011918"/>
    </source>
</evidence>
<dbReference type="PANTHER" id="PTHR10815:SF5">
    <property type="entry name" value="METHYLATED-DNA--PROTEIN-CYSTEINE METHYLTRANSFERASE"/>
    <property type="match status" value="1"/>
</dbReference>
<dbReference type="GO" id="GO:0003908">
    <property type="term" value="F:methylated-DNA-[protein]-cysteine S-methyltransferase activity"/>
    <property type="evidence" value="ECO:0007669"/>
    <property type="project" value="UniProtKB-EC"/>
</dbReference>
<protein>
    <recommendedName>
        <fullName evidence="3">methylated-DNA--[protein]-cysteine S-methyltransferase</fullName>
        <ecNumber evidence="3">2.1.1.63</ecNumber>
    </recommendedName>
</protein>
<dbReference type="EC" id="2.1.1.63" evidence="3"/>
<dbReference type="Proteomes" id="UP000265768">
    <property type="component" value="Unassembled WGS sequence"/>
</dbReference>
<evidence type="ECO:0000259" key="10">
    <source>
        <dbReference type="Pfam" id="PF02870"/>
    </source>
</evidence>
<proteinExistence type="inferred from homology"/>
<dbReference type="Gene3D" id="3.30.160.70">
    <property type="entry name" value="Methylated DNA-protein cysteine methyltransferase domain"/>
    <property type="match status" value="1"/>
</dbReference>
<dbReference type="FunFam" id="1.10.10.10:FF:000214">
    <property type="entry name" value="Methylated-DNA--protein-cysteine methyltransferase"/>
    <property type="match status" value="1"/>
</dbReference>
<dbReference type="GO" id="GO:0006281">
    <property type="term" value="P:DNA repair"/>
    <property type="evidence" value="ECO:0007669"/>
    <property type="project" value="UniProtKB-KW"/>
</dbReference>
<dbReference type="RefSeq" id="WP_119925699.1">
    <property type="nucleotide sequence ID" value="NZ_QZEY01000002.1"/>
</dbReference>
<dbReference type="NCBIfam" id="TIGR00589">
    <property type="entry name" value="ogt"/>
    <property type="match status" value="1"/>
</dbReference>
<comment type="caution">
    <text evidence="11">The sequence shown here is derived from an EMBL/GenBank/DDBJ whole genome shotgun (WGS) entry which is preliminary data.</text>
</comment>
<dbReference type="InterPro" id="IPR008332">
    <property type="entry name" value="MethylG_MeTrfase_N"/>
</dbReference>
<accession>A0A3A4B2J0</accession>
<feature type="domain" description="Methylated-DNA-[protein]-cysteine S-methyltransferase DNA binding" evidence="9">
    <location>
        <begin position="83"/>
        <end position="164"/>
    </location>
</feature>
<evidence type="ECO:0000256" key="2">
    <source>
        <dbReference type="ARBA" id="ARBA00008711"/>
    </source>
</evidence>
<comment type="catalytic activity">
    <reaction evidence="8">
        <text>a 6-O-methyl-2'-deoxyguanosine in DNA + L-cysteinyl-[protein] = S-methyl-L-cysteinyl-[protein] + a 2'-deoxyguanosine in DNA</text>
        <dbReference type="Rhea" id="RHEA:24000"/>
        <dbReference type="Rhea" id="RHEA-COMP:10131"/>
        <dbReference type="Rhea" id="RHEA-COMP:10132"/>
        <dbReference type="Rhea" id="RHEA-COMP:11367"/>
        <dbReference type="Rhea" id="RHEA-COMP:11368"/>
        <dbReference type="ChEBI" id="CHEBI:29950"/>
        <dbReference type="ChEBI" id="CHEBI:82612"/>
        <dbReference type="ChEBI" id="CHEBI:85445"/>
        <dbReference type="ChEBI" id="CHEBI:85448"/>
        <dbReference type="EC" id="2.1.1.63"/>
    </reaction>
</comment>
<evidence type="ECO:0000256" key="1">
    <source>
        <dbReference type="ARBA" id="ARBA00001286"/>
    </source>
</evidence>
<keyword evidence="6" id="KW-0227">DNA damage</keyword>
<keyword evidence="7" id="KW-0234">DNA repair</keyword>
<dbReference type="InterPro" id="IPR036388">
    <property type="entry name" value="WH-like_DNA-bd_sf"/>
</dbReference>
<evidence type="ECO:0000256" key="4">
    <source>
        <dbReference type="ARBA" id="ARBA00022603"/>
    </source>
</evidence>
<dbReference type="EMBL" id="QZEY01000002">
    <property type="protein sequence ID" value="RJL34398.1"/>
    <property type="molecule type" value="Genomic_DNA"/>
</dbReference>
<organism evidence="11 12">
    <name type="scientific">Bailinhaonella thermotolerans</name>
    <dbReference type="NCBI Taxonomy" id="1070861"/>
    <lineage>
        <taxon>Bacteria</taxon>
        <taxon>Bacillati</taxon>
        <taxon>Actinomycetota</taxon>
        <taxon>Actinomycetes</taxon>
        <taxon>Streptosporangiales</taxon>
        <taxon>Streptosporangiaceae</taxon>
        <taxon>Bailinhaonella</taxon>
    </lineage>
</organism>
<comment type="catalytic activity">
    <reaction evidence="1">
        <text>a 4-O-methyl-thymidine in DNA + L-cysteinyl-[protein] = a thymidine in DNA + S-methyl-L-cysteinyl-[protein]</text>
        <dbReference type="Rhea" id="RHEA:53428"/>
        <dbReference type="Rhea" id="RHEA-COMP:10131"/>
        <dbReference type="Rhea" id="RHEA-COMP:10132"/>
        <dbReference type="Rhea" id="RHEA-COMP:13555"/>
        <dbReference type="Rhea" id="RHEA-COMP:13556"/>
        <dbReference type="ChEBI" id="CHEBI:29950"/>
        <dbReference type="ChEBI" id="CHEBI:82612"/>
        <dbReference type="ChEBI" id="CHEBI:137386"/>
        <dbReference type="ChEBI" id="CHEBI:137387"/>
        <dbReference type="EC" id="2.1.1.63"/>
    </reaction>
</comment>
<dbReference type="InterPro" id="IPR014048">
    <property type="entry name" value="MethylDNA_cys_MeTrfase_DNA-bd"/>
</dbReference>
<comment type="similarity">
    <text evidence="2">Belongs to the MGMT family.</text>
</comment>
<evidence type="ECO:0000256" key="6">
    <source>
        <dbReference type="ARBA" id="ARBA00022763"/>
    </source>
</evidence>
<dbReference type="InterPro" id="IPR036217">
    <property type="entry name" value="MethylDNA_cys_MeTrfase_DNAb"/>
</dbReference>
<evidence type="ECO:0000256" key="5">
    <source>
        <dbReference type="ARBA" id="ARBA00022679"/>
    </source>
</evidence>
<dbReference type="CDD" id="cd06445">
    <property type="entry name" value="ATase"/>
    <property type="match status" value="1"/>
</dbReference>
<reference evidence="11 12" key="1">
    <citation type="submission" date="2018-09" db="EMBL/GenBank/DDBJ databases">
        <title>YIM 75507 draft genome.</title>
        <authorList>
            <person name="Tang S."/>
            <person name="Feng Y."/>
        </authorList>
    </citation>
    <scope>NUCLEOTIDE SEQUENCE [LARGE SCALE GENOMIC DNA]</scope>
    <source>
        <strain evidence="11 12">YIM 75507</strain>
    </source>
</reference>
<name>A0A3A4B2J0_9ACTN</name>
<evidence type="ECO:0000256" key="7">
    <source>
        <dbReference type="ARBA" id="ARBA00023204"/>
    </source>
</evidence>
<dbReference type="PANTHER" id="PTHR10815">
    <property type="entry name" value="METHYLATED-DNA--PROTEIN-CYSTEINE METHYLTRANSFERASE"/>
    <property type="match status" value="1"/>
</dbReference>
<dbReference type="InterPro" id="IPR036631">
    <property type="entry name" value="MGMT_N_sf"/>
</dbReference>
<evidence type="ECO:0000256" key="8">
    <source>
        <dbReference type="ARBA" id="ARBA00049348"/>
    </source>
</evidence>
<dbReference type="Pfam" id="PF01035">
    <property type="entry name" value="DNA_binding_1"/>
    <property type="match status" value="1"/>
</dbReference>
<evidence type="ECO:0000313" key="11">
    <source>
        <dbReference type="EMBL" id="RJL34398.1"/>
    </source>
</evidence>
<gene>
    <name evidence="11" type="ORF">D5H75_08155</name>
</gene>